<name>A0ACD0NNM3_9BASI</name>
<organism evidence="1 2">
    <name type="scientific">Violaceomyces palustris</name>
    <dbReference type="NCBI Taxonomy" id="1673888"/>
    <lineage>
        <taxon>Eukaryota</taxon>
        <taxon>Fungi</taxon>
        <taxon>Dikarya</taxon>
        <taxon>Basidiomycota</taxon>
        <taxon>Ustilaginomycotina</taxon>
        <taxon>Ustilaginomycetes</taxon>
        <taxon>Violaceomycetales</taxon>
        <taxon>Violaceomycetaceae</taxon>
        <taxon>Violaceomyces</taxon>
    </lineage>
</organism>
<keyword evidence="2" id="KW-1185">Reference proteome</keyword>
<dbReference type="EMBL" id="KZ820435">
    <property type="protein sequence ID" value="PWN47432.1"/>
    <property type="molecule type" value="Genomic_DNA"/>
</dbReference>
<gene>
    <name evidence="1" type="ORF">IE53DRAFT_390440</name>
</gene>
<reference evidence="1 2" key="1">
    <citation type="journal article" date="2018" name="Mol. Biol. Evol.">
        <title>Broad Genomic Sampling Reveals a Smut Pathogenic Ancestry of the Fungal Clade Ustilaginomycotina.</title>
        <authorList>
            <person name="Kijpornyongpan T."/>
            <person name="Mondo S.J."/>
            <person name="Barry K."/>
            <person name="Sandor L."/>
            <person name="Lee J."/>
            <person name="Lipzen A."/>
            <person name="Pangilinan J."/>
            <person name="LaButti K."/>
            <person name="Hainaut M."/>
            <person name="Henrissat B."/>
            <person name="Grigoriev I.V."/>
            <person name="Spatafora J.W."/>
            <person name="Aime M.C."/>
        </authorList>
    </citation>
    <scope>NUCLEOTIDE SEQUENCE [LARGE SCALE GENOMIC DNA]</scope>
    <source>
        <strain evidence="1 2">SA 807</strain>
    </source>
</reference>
<evidence type="ECO:0000313" key="1">
    <source>
        <dbReference type="EMBL" id="PWN47432.1"/>
    </source>
</evidence>
<dbReference type="Proteomes" id="UP000245626">
    <property type="component" value="Unassembled WGS sequence"/>
</dbReference>
<evidence type="ECO:0000313" key="2">
    <source>
        <dbReference type="Proteomes" id="UP000245626"/>
    </source>
</evidence>
<protein>
    <submittedName>
        <fullName evidence="1">Uncharacterized protein</fullName>
    </submittedName>
</protein>
<accession>A0ACD0NNM3</accession>
<sequence>MSGNSKASATPKTGEPAADNLAGVKRITPWEKKMEQRKKQEAVKQREKEMKEEKIAEAERKSILQTLPAALAISSSYGGIFPISRFFL</sequence>
<proteinExistence type="predicted"/>